<evidence type="ECO:0000313" key="2">
    <source>
        <dbReference type="Proteomes" id="UP000641741"/>
    </source>
</evidence>
<sequence length="165" mass="17676">MTEIQQKTGEGRHEGTKKAASSIALRRIAMREGGEAALCVLASCEAPEREGDGLTSMGAGVVLSSTAVRLGEHGTVHELAEGELFRWAYASEFDALRFTHPIALSAERCMVHLRLTNARVGMEQLVFYTALGGGLARVDRLWRTFAGKEEASPAFDTVAAALAAK</sequence>
<dbReference type="RefSeq" id="WP_186970633.1">
    <property type="nucleotide sequence ID" value="NZ_JACOPK010000012.1"/>
</dbReference>
<name>A0ABR7GQH4_9FIRM</name>
<comment type="caution">
    <text evidence="1">The sequence shown here is derived from an EMBL/GenBank/DDBJ whole genome shotgun (WGS) entry which is preliminary data.</text>
</comment>
<gene>
    <name evidence="1" type="ORF">H8S02_11525</name>
</gene>
<dbReference type="Proteomes" id="UP000641741">
    <property type="component" value="Unassembled WGS sequence"/>
</dbReference>
<evidence type="ECO:0000313" key="1">
    <source>
        <dbReference type="EMBL" id="MBC5696561.1"/>
    </source>
</evidence>
<organism evidence="1 2">
    <name type="scientific">Agathobaculum hominis</name>
    <dbReference type="NCBI Taxonomy" id="2763014"/>
    <lineage>
        <taxon>Bacteria</taxon>
        <taxon>Bacillati</taxon>
        <taxon>Bacillota</taxon>
        <taxon>Clostridia</taxon>
        <taxon>Eubacteriales</taxon>
        <taxon>Butyricicoccaceae</taxon>
        <taxon>Agathobaculum</taxon>
    </lineage>
</organism>
<accession>A0ABR7GQH4</accession>
<protein>
    <submittedName>
        <fullName evidence="1">Uncharacterized protein</fullName>
    </submittedName>
</protein>
<keyword evidence="2" id="KW-1185">Reference proteome</keyword>
<proteinExistence type="predicted"/>
<reference evidence="1 2" key="1">
    <citation type="submission" date="2020-08" db="EMBL/GenBank/DDBJ databases">
        <title>Genome public.</title>
        <authorList>
            <person name="Liu C."/>
            <person name="Sun Q."/>
        </authorList>
    </citation>
    <scope>NUCLEOTIDE SEQUENCE [LARGE SCALE GENOMIC DNA]</scope>
    <source>
        <strain evidence="1 2">M2</strain>
    </source>
</reference>
<dbReference type="EMBL" id="JACOPK010000012">
    <property type="protein sequence ID" value="MBC5696561.1"/>
    <property type="molecule type" value="Genomic_DNA"/>
</dbReference>